<accession>A0A4P9ZLW3</accession>
<keyword evidence="2" id="KW-1185">Reference proteome</keyword>
<evidence type="ECO:0000313" key="2">
    <source>
        <dbReference type="Proteomes" id="UP000268162"/>
    </source>
</evidence>
<dbReference type="AlphaFoldDB" id="A0A4P9ZLW3"/>
<dbReference type="EMBL" id="ML003260">
    <property type="protein sequence ID" value="RKP34304.1"/>
    <property type="molecule type" value="Genomic_DNA"/>
</dbReference>
<organism evidence="1 2">
    <name type="scientific">Dimargaris cristalligena</name>
    <dbReference type="NCBI Taxonomy" id="215637"/>
    <lineage>
        <taxon>Eukaryota</taxon>
        <taxon>Fungi</taxon>
        <taxon>Fungi incertae sedis</taxon>
        <taxon>Zoopagomycota</taxon>
        <taxon>Kickxellomycotina</taxon>
        <taxon>Dimargaritomycetes</taxon>
        <taxon>Dimargaritales</taxon>
        <taxon>Dimargaritaceae</taxon>
        <taxon>Dimargaris</taxon>
    </lineage>
</organism>
<gene>
    <name evidence="1" type="ORF">BJ085DRAFT_39284</name>
</gene>
<name>A0A4P9ZLW3_9FUNG</name>
<dbReference type="Proteomes" id="UP000268162">
    <property type="component" value="Unassembled WGS sequence"/>
</dbReference>
<sequence>MLPLRNILASTVAAHLMTVDSPANLGRHNTIEHSEPAWLSDVLGLPVLVKERVLNHLSVPAYVQWTPVLLGTDPIDVLQLSEKAGSTNEWFAHVPLEATNAISETLAGLGCRRSATGQAVSSRTGTSPNNNAPGIDCTYLQSKLGAPLLNRTQWKYVNLNRVSPIEIFRYFSVAQMADISTLMALATMASTVLRPTDQSRTVPPVDYSPLNLGLDLNLVEHFALPISTLYSTSFAIMLNMALWRLYREGNTNQLHVFLFPRIKRGSPGRIYQAFPFIKGAINFMLTLGIARRDTPFVESVSQHWFESRAPRSGQNGTETRAAQQAFYECLRVNGFADSFRTNLGLRWRLTDQNEEQDSLKCAKVNFGSRWLRVKPNGDVLLGYFAPHFVFNEAAIVEVSPADTVLPVINLN</sequence>
<reference evidence="2" key="1">
    <citation type="journal article" date="2018" name="Nat. Microbiol.">
        <title>Leveraging single-cell genomics to expand the fungal tree of life.</title>
        <authorList>
            <person name="Ahrendt S.R."/>
            <person name="Quandt C.A."/>
            <person name="Ciobanu D."/>
            <person name="Clum A."/>
            <person name="Salamov A."/>
            <person name="Andreopoulos B."/>
            <person name="Cheng J.F."/>
            <person name="Woyke T."/>
            <person name="Pelin A."/>
            <person name="Henrissat B."/>
            <person name="Reynolds N.K."/>
            <person name="Benny G.L."/>
            <person name="Smith M.E."/>
            <person name="James T.Y."/>
            <person name="Grigoriev I.V."/>
        </authorList>
    </citation>
    <scope>NUCLEOTIDE SEQUENCE [LARGE SCALE GENOMIC DNA]</scope>
    <source>
        <strain evidence="2">RSA 468</strain>
    </source>
</reference>
<proteinExistence type="predicted"/>
<evidence type="ECO:0000313" key="1">
    <source>
        <dbReference type="EMBL" id="RKP34304.1"/>
    </source>
</evidence>
<protein>
    <submittedName>
        <fullName evidence="1">Uncharacterized protein</fullName>
    </submittedName>
</protein>